<comment type="caution">
    <text evidence="3">The sequence shown here is derived from an EMBL/GenBank/DDBJ whole genome shotgun (WGS) entry which is preliminary data.</text>
</comment>
<dbReference type="AlphaFoldDB" id="A0A412E4P4"/>
<dbReference type="InterPro" id="IPR029044">
    <property type="entry name" value="Nucleotide-diphossugar_trans"/>
</dbReference>
<accession>A0A412E4P4</accession>
<evidence type="ECO:0000259" key="2">
    <source>
        <dbReference type="Pfam" id="PF00535"/>
    </source>
</evidence>
<feature type="domain" description="Glycosyltransferase 2-like" evidence="2">
    <location>
        <begin position="57"/>
        <end position="225"/>
    </location>
</feature>
<sequence length="390" mass="45511">MEAFTFDTTEQILLAATGTLFIIQALYYLCLYNRIHLRSRAVKRGNVHFSQELPPVSVIICAREECENLRRNLKAVLEQDYPQFEVIVINDGNTDESEDYLTLLEEKYPHLYHSFVPDSSRYISRKKLAATLGVKASKYDWLVFTEANCCPQSNQWLRLLARNFTSRTQVVLGYSGYERGKGWLHKRIAFDNLFTSMRYLGFALAGSPYMGIGRNLAYRKELFYEHKGFSAHLNLQRGDDDLFVNHVVTAENTRVETDADATVRMQPVFRAKDWREEKIGYASTARLYHGMQRWLAGLETTTRLAFHAAWMATLATAILHFHWLAAGIAFLVWILRFILQAIIVNKTAKDLNDRRRYYWSLPVFDVLQPLQSLRWKLYCLFRKKSEFLRK</sequence>
<keyword evidence="1" id="KW-0472">Membrane</keyword>
<dbReference type="RefSeq" id="WP_117917450.1">
    <property type="nucleotide sequence ID" value="NZ_QRUB01000008.1"/>
</dbReference>
<dbReference type="InterPro" id="IPR001173">
    <property type="entry name" value="Glyco_trans_2-like"/>
</dbReference>
<dbReference type="PANTHER" id="PTHR43685">
    <property type="entry name" value="GLYCOSYLTRANSFERASE"/>
    <property type="match status" value="1"/>
</dbReference>
<dbReference type="SUPFAM" id="SSF53448">
    <property type="entry name" value="Nucleotide-diphospho-sugar transferases"/>
    <property type="match status" value="1"/>
</dbReference>
<dbReference type="Pfam" id="PF00535">
    <property type="entry name" value="Glycos_transf_2"/>
    <property type="match status" value="1"/>
</dbReference>
<dbReference type="Proteomes" id="UP000284161">
    <property type="component" value="Unassembled WGS sequence"/>
</dbReference>
<dbReference type="GO" id="GO:0016740">
    <property type="term" value="F:transferase activity"/>
    <property type="evidence" value="ECO:0007669"/>
    <property type="project" value="UniProtKB-KW"/>
</dbReference>
<keyword evidence="1" id="KW-0812">Transmembrane</keyword>
<proteinExistence type="predicted"/>
<dbReference type="EMBL" id="QRUB01000008">
    <property type="protein sequence ID" value="RGR27644.1"/>
    <property type="molecule type" value="Genomic_DNA"/>
</dbReference>
<evidence type="ECO:0000313" key="4">
    <source>
        <dbReference type="Proteomes" id="UP000284161"/>
    </source>
</evidence>
<keyword evidence="3" id="KW-0808">Transferase</keyword>
<evidence type="ECO:0000313" key="3">
    <source>
        <dbReference type="EMBL" id="RGR27644.1"/>
    </source>
</evidence>
<gene>
    <name evidence="3" type="ORF">DWY58_10305</name>
</gene>
<dbReference type="PANTHER" id="PTHR43685:SF2">
    <property type="entry name" value="GLYCOSYLTRANSFERASE 2-LIKE DOMAIN-CONTAINING PROTEIN"/>
    <property type="match status" value="1"/>
</dbReference>
<dbReference type="Gene3D" id="3.90.550.10">
    <property type="entry name" value="Spore Coat Polysaccharide Biosynthesis Protein SpsA, Chain A"/>
    <property type="match status" value="1"/>
</dbReference>
<protein>
    <submittedName>
        <fullName evidence="3">Glycosyltransferase</fullName>
    </submittedName>
</protein>
<name>A0A412E4P4_BACSE</name>
<reference evidence="3 4" key="1">
    <citation type="submission" date="2018-08" db="EMBL/GenBank/DDBJ databases">
        <title>A genome reference for cultivated species of the human gut microbiota.</title>
        <authorList>
            <person name="Zou Y."/>
            <person name="Xue W."/>
            <person name="Luo G."/>
        </authorList>
    </citation>
    <scope>NUCLEOTIDE SEQUENCE [LARGE SCALE GENOMIC DNA]</scope>
    <source>
        <strain evidence="3 4">AF25-6</strain>
    </source>
</reference>
<evidence type="ECO:0000256" key="1">
    <source>
        <dbReference type="SAM" id="Phobius"/>
    </source>
</evidence>
<dbReference type="InterPro" id="IPR050834">
    <property type="entry name" value="Glycosyltransf_2"/>
</dbReference>
<keyword evidence="1" id="KW-1133">Transmembrane helix</keyword>
<feature type="transmembrane region" description="Helical" evidence="1">
    <location>
        <begin position="12"/>
        <end position="30"/>
    </location>
</feature>
<organism evidence="3 4">
    <name type="scientific">Bacteroides stercoris</name>
    <dbReference type="NCBI Taxonomy" id="46506"/>
    <lineage>
        <taxon>Bacteria</taxon>
        <taxon>Pseudomonadati</taxon>
        <taxon>Bacteroidota</taxon>
        <taxon>Bacteroidia</taxon>
        <taxon>Bacteroidales</taxon>
        <taxon>Bacteroidaceae</taxon>
        <taxon>Bacteroides</taxon>
    </lineage>
</organism>